<dbReference type="PANTHER" id="PTHR47691">
    <property type="entry name" value="REGULATOR-RELATED"/>
    <property type="match status" value="1"/>
</dbReference>
<name>A0A840IVP1_9PSEU</name>
<comment type="similarity">
    <text evidence="1">Belongs to the AfsR/DnrI/RedD regulatory family.</text>
</comment>
<dbReference type="PROSITE" id="PS51755">
    <property type="entry name" value="OMPR_PHOB"/>
    <property type="match status" value="1"/>
</dbReference>
<dbReference type="Gene3D" id="1.25.40.10">
    <property type="entry name" value="Tetratricopeptide repeat domain"/>
    <property type="match status" value="1"/>
</dbReference>
<dbReference type="PANTHER" id="PTHR47691:SF3">
    <property type="entry name" value="HTH-TYPE TRANSCRIPTIONAL REGULATOR RV0890C-RELATED"/>
    <property type="match status" value="1"/>
</dbReference>
<dbReference type="GO" id="GO:0003677">
    <property type="term" value="F:DNA binding"/>
    <property type="evidence" value="ECO:0007669"/>
    <property type="project" value="UniProtKB-UniRule"/>
</dbReference>
<dbReference type="Gene3D" id="3.40.50.300">
    <property type="entry name" value="P-loop containing nucleotide triphosphate hydrolases"/>
    <property type="match status" value="1"/>
</dbReference>
<dbReference type="PRINTS" id="PR00364">
    <property type="entry name" value="DISEASERSIST"/>
</dbReference>
<dbReference type="InterPro" id="IPR036388">
    <property type="entry name" value="WH-like_DNA-bd_sf"/>
</dbReference>
<protein>
    <submittedName>
        <fullName evidence="5">Putative ATPase</fullName>
    </submittedName>
</protein>
<proteinExistence type="inferred from homology"/>
<dbReference type="Pfam" id="PF00486">
    <property type="entry name" value="Trans_reg_C"/>
    <property type="match status" value="1"/>
</dbReference>
<dbReference type="RefSeq" id="WP_184780792.1">
    <property type="nucleotide sequence ID" value="NZ_JACHMG010000001.1"/>
</dbReference>
<comment type="caution">
    <text evidence="5">The sequence shown here is derived from an EMBL/GenBank/DDBJ whole genome shotgun (WGS) entry which is preliminary data.</text>
</comment>
<dbReference type="Pfam" id="PF03704">
    <property type="entry name" value="BTAD"/>
    <property type="match status" value="1"/>
</dbReference>
<organism evidence="5 6">
    <name type="scientific">Amycolatopsis jiangsuensis</name>
    <dbReference type="NCBI Taxonomy" id="1181879"/>
    <lineage>
        <taxon>Bacteria</taxon>
        <taxon>Bacillati</taxon>
        <taxon>Actinomycetota</taxon>
        <taxon>Actinomycetes</taxon>
        <taxon>Pseudonocardiales</taxon>
        <taxon>Pseudonocardiaceae</taxon>
        <taxon>Amycolatopsis</taxon>
    </lineage>
</organism>
<dbReference type="CDD" id="cd15831">
    <property type="entry name" value="BTAD"/>
    <property type="match status" value="1"/>
</dbReference>
<feature type="domain" description="OmpR/PhoB-type" evidence="4">
    <location>
        <begin position="1"/>
        <end position="97"/>
    </location>
</feature>
<accession>A0A840IVP1</accession>
<keyword evidence="2 3" id="KW-0238">DNA-binding</keyword>
<evidence type="ECO:0000259" key="4">
    <source>
        <dbReference type="PROSITE" id="PS51755"/>
    </source>
</evidence>
<dbReference type="InterPro" id="IPR005158">
    <property type="entry name" value="BTAD"/>
</dbReference>
<dbReference type="SUPFAM" id="SSF48452">
    <property type="entry name" value="TPR-like"/>
    <property type="match status" value="2"/>
</dbReference>
<evidence type="ECO:0000256" key="1">
    <source>
        <dbReference type="ARBA" id="ARBA00005820"/>
    </source>
</evidence>
<dbReference type="GO" id="GO:0000160">
    <property type="term" value="P:phosphorelay signal transduction system"/>
    <property type="evidence" value="ECO:0007669"/>
    <property type="project" value="InterPro"/>
</dbReference>
<feature type="DNA-binding region" description="OmpR/PhoB-type" evidence="3">
    <location>
        <begin position="1"/>
        <end position="97"/>
    </location>
</feature>
<dbReference type="InterPro" id="IPR001867">
    <property type="entry name" value="OmpR/PhoB-type_DNA-bd"/>
</dbReference>
<evidence type="ECO:0000256" key="2">
    <source>
        <dbReference type="ARBA" id="ARBA00023125"/>
    </source>
</evidence>
<dbReference type="InterPro" id="IPR016032">
    <property type="entry name" value="Sig_transdc_resp-reg_C-effctor"/>
</dbReference>
<dbReference type="SUPFAM" id="SSF52540">
    <property type="entry name" value="P-loop containing nucleoside triphosphate hydrolases"/>
    <property type="match status" value="1"/>
</dbReference>
<dbReference type="InterPro" id="IPR027417">
    <property type="entry name" value="P-loop_NTPase"/>
</dbReference>
<reference evidence="5 6" key="1">
    <citation type="submission" date="2020-08" db="EMBL/GenBank/DDBJ databases">
        <title>Sequencing the genomes of 1000 actinobacteria strains.</title>
        <authorList>
            <person name="Klenk H.-P."/>
        </authorList>
    </citation>
    <scope>NUCLEOTIDE SEQUENCE [LARGE SCALE GENOMIC DNA]</scope>
    <source>
        <strain evidence="5 6">DSM 45859</strain>
    </source>
</reference>
<dbReference type="SUPFAM" id="SSF46894">
    <property type="entry name" value="C-terminal effector domain of the bipartite response regulators"/>
    <property type="match status" value="1"/>
</dbReference>
<dbReference type="GO" id="GO:0006355">
    <property type="term" value="P:regulation of DNA-templated transcription"/>
    <property type="evidence" value="ECO:0007669"/>
    <property type="project" value="InterPro"/>
</dbReference>
<dbReference type="SMART" id="SM00862">
    <property type="entry name" value="Trans_reg_C"/>
    <property type="match status" value="1"/>
</dbReference>
<dbReference type="InterPro" id="IPR058852">
    <property type="entry name" value="HTH_77"/>
</dbReference>
<dbReference type="SMART" id="SM01043">
    <property type="entry name" value="BTAD"/>
    <property type="match status" value="1"/>
</dbReference>
<dbReference type="InterPro" id="IPR011990">
    <property type="entry name" value="TPR-like_helical_dom_sf"/>
</dbReference>
<sequence>MRIGVLGPLEVRTDAGAEVEVAGVRVRTLLSALALEPGRVVAPGRLVDAVWGAHPPATANALQALVSRLRRAGADLESTPAGYRLPAATVDVARFEELVTAARAAGDDHTRVRLLREALDLWRGPALGEVADGEFFQAPVARLTELRLTAAEDHAESALRLGHGADLTTELSELLAQHPLRERLAAALMRALHAAGQPAEALRVFARIRAALADELGADPSAELSTVHTSLLRENSGTTATGPRTNLRAGLTSFVGRDSDVAEVAKLVGEYRLTTLIGPGGAGKTRLAGETGHRLLSEANGDVWFIELASAAPGTDLAQAVLGALEQRGHVHLGLHAGGSPRDRAVAALRGRETLLVLDNCEHVIDAAAELAERLLGECPLLRVLATSREALAVTGEALWPVEPLTLPAEGAGAPEAMTCASVRLFADRAAAVRPGFTVDDSTVDDVVRVCRALDGMPLAVELAAARLRSLTVPQLAARLDDRFRLLTGGSRTALARHRTLRAVVDWSWDLLEPDERRLLRRLAVFSGGATAEAAEAVCEGGADSLLPLVDKSLLTVSGDPEPRYGMLETIKAYGLERLAEAGEGEAVREAHAQWFASLAERADGHLRAIEQLDWLPRLKADHGNLVAAIRSAIAAGDAALSVRLVVSCSWFWLLTGHKLEGLDLIAAALAVPGRVDDGARATAYAMRALLMTAGLADDRSADDWVDAALELAGGRVARQHPILRFMVPSHELLRSGRDGTPPTLSALDDLVVDPDPWLRAHALLNRSRLQVSVHRDVAAAEEDGRESVRLFRLSGERWGASLALSGLAELVARRGALAESAALYGESVDAVRELGALEDAIWARGRQAQLLLHLGDEAGAAAAIAAADLESATVTFPDALAGLAHAKGDLARWQGDPATARLNLERAEALLGHTTMHPVFRAMLEHSHAYLDAGAGDLDSARVRRRRALDLFLEVNDVVYLAQSLVGVADHAVRLGRITDAALLLRAATDLRGGPDHGSPDTAAVEASIRGLGEHAPAEAPVADAIALAHEVLSESGSARTADVPTGTRRG</sequence>
<dbReference type="Gene3D" id="1.10.10.10">
    <property type="entry name" value="Winged helix-like DNA-binding domain superfamily/Winged helix DNA-binding domain"/>
    <property type="match status" value="1"/>
</dbReference>
<dbReference type="EMBL" id="JACHMG010000001">
    <property type="protein sequence ID" value="MBB4685823.1"/>
    <property type="molecule type" value="Genomic_DNA"/>
</dbReference>
<dbReference type="Pfam" id="PF25872">
    <property type="entry name" value="HTH_77"/>
    <property type="match status" value="1"/>
</dbReference>
<evidence type="ECO:0000256" key="3">
    <source>
        <dbReference type="PROSITE-ProRule" id="PRU01091"/>
    </source>
</evidence>
<evidence type="ECO:0000313" key="6">
    <source>
        <dbReference type="Proteomes" id="UP000581769"/>
    </source>
</evidence>
<gene>
    <name evidence="5" type="ORF">BJY18_003308</name>
</gene>
<dbReference type="Proteomes" id="UP000581769">
    <property type="component" value="Unassembled WGS sequence"/>
</dbReference>
<evidence type="ECO:0000313" key="5">
    <source>
        <dbReference type="EMBL" id="MBB4685823.1"/>
    </source>
</evidence>
<keyword evidence="6" id="KW-1185">Reference proteome</keyword>
<dbReference type="AlphaFoldDB" id="A0A840IVP1"/>